<proteinExistence type="predicted"/>
<accession>A0A418PLU6</accession>
<keyword evidence="2" id="KW-1185">Reference proteome</keyword>
<organism evidence="1 2">
    <name type="scientific">Algoriphagus lacus</name>
    <dbReference type="NCBI Taxonomy" id="2056311"/>
    <lineage>
        <taxon>Bacteria</taxon>
        <taxon>Pseudomonadati</taxon>
        <taxon>Bacteroidota</taxon>
        <taxon>Cytophagia</taxon>
        <taxon>Cytophagales</taxon>
        <taxon>Cyclobacteriaceae</taxon>
        <taxon>Algoriphagus</taxon>
    </lineage>
</organism>
<dbReference type="OrthoDB" id="702at2"/>
<dbReference type="InterPro" id="IPR020022">
    <property type="entry name" value="N-acetyl_sugar_amidoTrfase"/>
</dbReference>
<dbReference type="EMBL" id="QXML01000014">
    <property type="protein sequence ID" value="RIW12364.1"/>
    <property type="molecule type" value="Genomic_DNA"/>
</dbReference>
<sequence>MKICTRCIYDERTPSISFDDAGVCNYCRQIDSLRDTYKTGTPEGEQTLFGILEEIKKKGKGKKYDCVIGVSGGTDSSYLLIKAKEWGLRPLAVHYDNTWDSSIATENIRKVTSKLKVDLYTYVVDNKEADDIFRSFLLAGVPEFDASTDIGFVQVLRSAAAKYGIKYILEGHSFMAEGISPQGKNYFDGKYIESIHKKYGKLKMKTYPNMTFFQFIKWAMVYRQQFIRPLWYISYSKPEAREILAEQTGWTYYGGHHLENRSTSFLHTVYNPQKFGIDNRNWSLSAEARTGVISREEALEIYNTPIKPDPELVTYVKKRLDLTDQAYDEIMNGPKRSFRDFKTYKKRFENLRPLFFILAKSNLVPMSFYLKYCFPMKSDDNNS</sequence>
<dbReference type="RefSeq" id="WP_119479455.1">
    <property type="nucleotide sequence ID" value="NZ_QXML01000014.1"/>
</dbReference>
<name>A0A418PLU6_9BACT</name>
<gene>
    <name evidence="1" type="ORF">D0X99_19000</name>
</gene>
<reference evidence="1 2" key="1">
    <citation type="submission" date="2018-09" db="EMBL/GenBank/DDBJ databases">
        <authorList>
            <person name="Wang X."/>
            <person name="Du Z."/>
        </authorList>
    </citation>
    <scope>NUCLEOTIDE SEQUENCE [LARGE SCALE GENOMIC DNA]</scope>
    <source>
        <strain evidence="1 2">N3</strain>
    </source>
</reference>
<comment type="caution">
    <text evidence="1">The sequence shown here is derived from an EMBL/GenBank/DDBJ whole genome shotgun (WGS) entry which is preliminary data.</text>
</comment>
<dbReference type="SUPFAM" id="SSF52402">
    <property type="entry name" value="Adenine nucleotide alpha hydrolases-like"/>
    <property type="match status" value="1"/>
</dbReference>
<dbReference type="Proteomes" id="UP000283522">
    <property type="component" value="Unassembled WGS sequence"/>
</dbReference>
<keyword evidence="1" id="KW-0808">Transferase</keyword>
<dbReference type="Gene3D" id="3.40.50.620">
    <property type="entry name" value="HUPs"/>
    <property type="match status" value="1"/>
</dbReference>
<dbReference type="AlphaFoldDB" id="A0A418PLU6"/>
<dbReference type="GO" id="GO:0016740">
    <property type="term" value="F:transferase activity"/>
    <property type="evidence" value="ECO:0007669"/>
    <property type="project" value="UniProtKB-KW"/>
</dbReference>
<dbReference type="NCBIfam" id="TIGR03573">
    <property type="entry name" value="WbuX"/>
    <property type="match status" value="1"/>
</dbReference>
<evidence type="ECO:0000313" key="2">
    <source>
        <dbReference type="Proteomes" id="UP000283522"/>
    </source>
</evidence>
<protein>
    <submittedName>
        <fullName evidence="1">N-acetyl sugar amidotransferase</fullName>
    </submittedName>
</protein>
<dbReference type="InterPro" id="IPR014729">
    <property type="entry name" value="Rossmann-like_a/b/a_fold"/>
</dbReference>
<evidence type="ECO:0000313" key="1">
    <source>
        <dbReference type="EMBL" id="RIW12364.1"/>
    </source>
</evidence>